<dbReference type="EMBL" id="AWYA01000079">
    <property type="protein sequence ID" value="KIC04819.1"/>
    <property type="molecule type" value="Genomic_DNA"/>
</dbReference>
<comment type="caution">
    <text evidence="2">The sequence shown here is derived from an EMBL/GenBank/DDBJ whole genome shotgun (WGS) entry which is preliminary data.</text>
</comment>
<dbReference type="AlphaFoldDB" id="A0A837DVG3"/>
<dbReference type="Proteomes" id="UP000031011">
    <property type="component" value="Unassembled WGS sequence"/>
</dbReference>
<evidence type="ECO:0000313" key="2">
    <source>
        <dbReference type="EMBL" id="KIC04819.1"/>
    </source>
</evidence>
<accession>A0A837DVG3</accession>
<name>A0A837DVG3_9LACO</name>
<feature type="compositionally biased region" description="Basic and acidic residues" evidence="1">
    <location>
        <begin position="53"/>
        <end position="63"/>
    </location>
</feature>
<evidence type="ECO:0000313" key="3">
    <source>
        <dbReference type="Proteomes" id="UP000031011"/>
    </source>
</evidence>
<proteinExistence type="predicted"/>
<organism evidence="2 3">
    <name type="scientific">Ligilactobacillus ruminis DPC 6832</name>
    <dbReference type="NCBI Taxonomy" id="1402208"/>
    <lineage>
        <taxon>Bacteria</taxon>
        <taxon>Bacillati</taxon>
        <taxon>Bacillota</taxon>
        <taxon>Bacilli</taxon>
        <taxon>Lactobacillales</taxon>
        <taxon>Lactobacillaceae</taxon>
        <taxon>Ligilactobacillus</taxon>
    </lineage>
</organism>
<reference evidence="2 3" key="1">
    <citation type="journal article" date="2015" name="BMC Microbiol.">
        <title>Lactobacillus ruminis strains cluster according to their mammalian gut source.</title>
        <authorList>
            <person name="O' Donnell M.M."/>
            <person name="Harris H.M."/>
            <person name="Lynch D.B."/>
            <person name="Ross R.P."/>
            <person name="O'Toole P.W."/>
        </authorList>
    </citation>
    <scope>NUCLEOTIDE SEQUENCE [LARGE SCALE GENOMIC DNA]</scope>
    <source>
        <strain evidence="2 3">DPC 6832</strain>
    </source>
</reference>
<feature type="region of interest" description="Disordered" evidence="1">
    <location>
        <begin position="45"/>
        <end position="71"/>
    </location>
</feature>
<gene>
    <name evidence="2" type="ORF">LRN_0660</name>
</gene>
<sequence>MHRFYFLIYEERLFKDRLPYFTFIVMLKFTSFINEIKNTFSLKDSTNPVISQHGHDDVSDNKKGAYTSKHL</sequence>
<protein>
    <submittedName>
        <fullName evidence="2">Uncharacterized protein</fullName>
    </submittedName>
</protein>
<evidence type="ECO:0000256" key="1">
    <source>
        <dbReference type="SAM" id="MobiDB-lite"/>
    </source>
</evidence>